<organism evidence="1 2">
    <name type="scientific">Kineosporia babensis</name>
    <dbReference type="NCBI Taxonomy" id="499548"/>
    <lineage>
        <taxon>Bacteria</taxon>
        <taxon>Bacillati</taxon>
        <taxon>Actinomycetota</taxon>
        <taxon>Actinomycetes</taxon>
        <taxon>Kineosporiales</taxon>
        <taxon>Kineosporiaceae</taxon>
        <taxon>Kineosporia</taxon>
    </lineage>
</organism>
<gene>
    <name evidence="1" type="ORF">LR394_13350</name>
</gene>
<comment type="caution">
    <text evidence="1">The sequence shown here is derived from an EMBL/GenBank/DDBJ whole genome shotgun (WGS) entry which is preliminary data.</text>
</comment>
<dbReference type="InterPro" id="IPR021770">
    <property type="entry name" value="DUF3335"/>
</dbReference>
<evidence type="ECO:0000313" key="1">
    <source>
        <dbReference type="EMBL" id="MCD5311890.1"/>
    </source>
</evidence>
<dbReference type="Pfam" id="PF11814">
    <property type="entry name" value="DUF3335"/>
    <property type="match status" value="1"/>
</dbReference>
<name>A0A9X1SUM8_9ACTN</name>
<dbReference type="RefSeq" id="WP_231441553.1">
    <property type="nucleotide sequence ID" value="NZ_JAJOMB010000006.1"/>
</dbReference>
<sequence length="356" mass="37543">MSNPLSIRFLPFDRTAVPEQAVRLVPESVLAGWRDIDRSAANPRLVVASSVSSAGSGSGDWVAVALVSARPHTSYLKIVDVVGTEAARAAVVEAVVQDAQQAGLAQVKWEGGIGPGFTPLNPPLVSGPGTDSPASGSVRWLTPEVTLSTVPYYGQTTHYTCGAVTALSVLAVLSGPDRRGLDAEREMAFWKEATNHPAVEPVGLGVALARRRPDLDVTIALDFEEPVVLEHLDGAERDWRADLQRASRREAAELGVPIRSERLAIAEVADALAAGTGVLLLISLDLMRGFAVPHWVRCCGLAGPTVVIDDPAVDPAKGESWVDGHLLPITFDELDAMAAYSLDGYRGAVLLSAPAA</sequence>
<dbReference type="Proteomes" id="UP001138997">
    <property type="component" value="Unassembled WGS sequence"/>
</dbReference>
<dbReference type="EMBL" id="JAJOMB010000006">
    <property type="protein sequence ID" value="MCD5311890.1"/>
    <property type="molecule type" value="Genomic_DNA"/>
</dbReference>
<accession>A0A9X1SUM8</accession>
<proteinExistence type="predicted"/>
<evidence type="ECO:0000313" key="2">
    <source>
        <dbReference type="Proteomes" id="UP001138997"/>
    </source>
</evidence>
<keyword evidence="2" id="KW-1185">Reference proteome</keyword>
<reference evidence="1" key="1">
    <citation type="submission" date="2021-11" db="EMBL/GenBank/DDBJ databases">
        <title>Streptomyces corallinus and Kineosporia corallina sp. nov., two new coral-derived marine actinobacteria.</title>
        <authorList>
            <person name="Buangrab K."/>
            <person name="Sutthacheep M."/>
            <person name="Yeemin T."/>
            <person name="Harunari E."/>
            <person name="Igarashi Y."/>
            <person name="Sripreechasak P."/>
            <person name="Kanchanasin P."/>
            <person name="Tanasupawat S."/>
            <person name="Phongsopitanun W."/>
        </authorList>
    </citation>
    <scope>NUCLEOTIDE SEQUENCE</scope>
    <source>
        <strain evidence="1">JCM 31032</strain>
    </source>
</reference>
<dbReference type="AlphaFoldDB" id="A0A9X1SUM8"/>
<protein>
    <submittedName>
        <fullName evidence="1">Peptidase C39 family protein</fullName>
    </submittedName>
</protein>